<evidence type="ECO:0000313" key="2">
    <source>
        <dbReference type="Proteomes" id="UP000799754"/>
    </source>
</evidence>
<comment type="caution">
    <text evidence="1">The sequence shown here is derived from an EMBL/GenBank/DDBJ whole genome shotgun (WGS) entry which is preliminary data.</text>
</comment>
<organism evidence="1 2">
    <name type="scientific">Macroventuria anomochaeta</name>
    <dbReference type="NCBI Taxonomy" id="301207"/>
    <lineage>
        <taxon>Eukaryota</taxon>
        <taxon>Fungi</taxon>
        <taxon>Dikarya</taxon>
        <taxon>Ascomycota</taxon>
        <taxon>Pezizomycotina</taxon>
        <taxon>Dothideomycetes</taxon>
        <taxon>Pleosporomycetidae</taxon>
        <taxon>Pleosporales</taxon>
        <taxon>Pleosporineae</taxon>
        <taxon>Didymellaceae</taxon>
        <taxon>Macroventuria</taxon>
    </lineage>
</organism>
<reference evidence="1" key="1">
    <citation type="journal article" date="2020" name="Stud. Mycol.">
        <title>101 Dothideomycetes genomes: a test case for predicting lifestyles and emergence of pathogens.</title>
        <authorList>
            <person name="Haridas S."/>
            <person name="Albert R."/>
            <person name="Binder M."/>
            <person name="Bloem J."/>
            <person name="Labutti K."/>
            <person name="Salamov A."/>
            <person name="Andreopoulos B."/>
            <person name="Baker S."/>
            <person name="Barry K."/>
            <person name="Bills G."/>
            <person name="Bluhm B."/>
            <person name="Cannon C."/>
            <person name="Castanera R."/>
            <person name="Culley D."/>
            <person name="Daum C."/>
            <person name="Ezra D."/>
            <person name="Gonzalez J."/>
            <person name="Henrissat B."/>
            <person name="Kuo A."/>
            <person name="Liang C."/>
            <person name="Lipzen A."/>
            <person name="Lutzoni F."/>
            <person name="Magnuson J."/>
            <person name="Mondo S."/>
            <person name="Nolan M."/>
            <person name="Ohm R."/>
            <person name="Pangilinan J."/>
            <person name="Park H.-J."/>
            <person name="Ramirez L."/>
            <person name="Alfaro M."/>
            <person name="Sun H."/>
            <person name="Tritt A."/>
            <person name="Yoshinaga Y."/>
            <person name="Zwiers L.-H."/>
            <person name="Turgeon B."/>
            <person name="Goodwin S."/>
            <person name="Spatafora J."/>
            <person name="Crous P."/>
            <person name="Grigoriev I."/>
        </authorList>
    </citation>
    <scope>NUCLEOTIDE SEQUENCE</scope>
    <source>
        <strain evidence="1">CBS 525.71</strain>
    </source>
</reference>
<dbReference type="EMBL" id="MU006708">
    <property type="protein sequence ID" value="KAF2629891.1"/>
    <property type="molecule type" value="Genomic_DNA"/>
</dbReference>
<protein>
    <submittedName>
        <fullName evidence="1">Uncharacterized protein</fullName>
    </submittedName>
</protein>
<gene>
    <name evidence="1" type="ORF">BU25DRAFT_260979</name>
</gene>
<keyword evidence="2" id="KW-1185">Reference proteome</keyword>
<sequence>MVSVGKVPGLARLSFPARLPRNSSPLLYHFECTTPAKSAERRPLANQTQVDSQDKVDHVHTSRESAAVADGLA</sequence>
<evidence type="ECO:0000313" key="1">
    <source>
        <dbReference type="EMBL" id="KAF2629891.1"/>
    </source>
</evidence>
<dbReference type="Proteomes" id="UP000799754">
    <property type="component" value="Unassembled WGS sequence"/>
</dbReference>
<name>A0ACB6S6Y5_9PLEO</name>
<proteinExistence type="predicted"/>
<accession>A0ACB6S6Y5</accession>